<keyword evidence="3" id="KW-1185">Reference proteome</keyword>
<accession>A0ABQ9GI99</accession>
<sequence length="936" mass="104407">MRKTYADERVHAKGCSVFCPQNSHPRSLYTDTSKANGMSFQNVQPLSARGSLLNTHVTIQYSNIRTGGYRKAPRYGKNSNFQPKTETKVEIESGPVSVSKLWKPLAFTAAIRIIWYLYATAYFRCDVATLTNPAGWQMWSSQGLVPVWWAGRFHSAPRLPVLCGNMTMTLSVSEQNVNSALLVLWELPFGSMKIYWLAENISGIGMKNNLQDQENMCVVLANGTVHVQPLCTTPPILQHVCPAQFLLSVPLPPLQISNMLPTLQALGTMSDSFSPGGYPTRLRAYKLHRPQARPSAFDEARSRIADQSIPTPTRPEDESFFRISSNLPQHYTSARDPEKFFIFKYAPAATYYVRRRPVNQTTKEHARNCGGSISGDSFRARTDKSLLGYTINLPVSVHRVDYRTVCPIPHGRSGGKFREPYLPHSALRLWIVLPRPMQERQVERDHAAKLRQQAVTPASVLLRHRPILLCLSQTYSEYNLKKQGKCQHVALYGACASLGKEQFVALYLAGGMLASMSSYLHKCITAKPGLSLGACGATSSGSEDYVCLNCSDASNMFSCLPKRSSESNNTVEKMNFNIGLKNYALKVTLVGDEAVGQEELSFKLPENMDSSVKSMVEVLCGQIDELTNEVRDLKEDNALLWSMFEIVGVSRLPPKKYSEVALNVHVSASSSEIKTQNKVPYGTSTLRTKNFLKIMEQQEKSTQLTTDEEGFVTVRRHGTKVFAESGSPISKPAVASKQVQLGVRYNVDIKIVPKILKSHMNAIFFTRFAADVQKMILCRINQELKVSNPKWQNLTMAIFLIWCFGWLAGCLISPVYSRLQNEQRLGATSILKSPTGQNDNQSTVINSDSAGGVKTVTTWEMFRQIESPFTVLLFQSGAIMTILAYVCSRYPDLKLSIVFLPFVTFSADSNAAQRDCALYRRLLPAYGHVRSINVSC</sequence>
<keyword evidence="1" id="KW-1133">Transmembrane helix</keyword>
<name>A0ABQ9GI99_9NEOP</name>
<dbReference type="EMBL" id="JARBHB010000012">
    <property type="protein sequence ID" value="KAJ8871750.1"/>
    <property type="molecule type" value="Genomic_DNA"/>
</dbReference>
<comment type="caution">
    <text evidence="2">The sequence shown here is derived from an EMBL/GenBank/DDBJ whole genome shotgun (WGS) entry which is preliminary data.</text>
</comment>
<proteinExistence type="predicted"/>
<keyword evidence="1" id="KW-0812">Transmembrane</keyword>
<gene>
    <name evidence="2" type="ORF">PR048_028087</name>
</gene>
<feature type="transmembrane region" description="Helical" evidence="1">
    <location>
        <begin position="794"/>
        <end position="816"/>
    </location>
</feature>
<organism evidence="2 3">
    <name type="scientific">Dryococelus australis</name>
    <dbReference type="NCBI Taxonomy" id="614101"/>
    <lineage>
        <taxon>Eukaryota</taxon>
        <taxon>Metazoa</taxon>
        <taxon>Ecdysozoa</taxon>
        <taxon>Arthropoda</taxon>
        <taxon>Hexapoda</taxon>
        <taxon>Insecta</taxon>
        <taxon>Pterygota</taxon>
        <taxon>Neoptera</taxon>
        <taxon>Polyneoptera</taxon>
        <taxon>Phasmatodea</taxon>
        <taxon>Verophasmatodea</taxon>
        <taxon>Anareolatae</taxon>
        <taxon>Phasmatidae</taxon>
        <taxon>Eurycanthinae</taxon>
        <taxon>Dryococelus</taxon>
    </lineage>
</organism>
<protein>
    <submittedName>
        <fullName evidence="2">Uncharacterized protein</fullName>
    </submittedName>
</protein>
<keyword evidence="1" id="KW-0472">Membrane</keyword>
<evidence type="ECO:0000313" key="2">
    <source>
        <dbReference type="EMBL" id="KAJ8871750.1"/>
    </source>
</evidence>
<reference evidence="2 3" key="1">
    <citation type="submission" date="2023-02" db="EMBL/GenBank/DDBJ databases">
        <title>LHISI_Scaffold_Assembly.</title>
        <authorList>
            <person name="Stuart O.P."/>
            <person name="Cleave R."/>
            <person name="Magrath M.J.L."/>
            <person name="Mikheyev A.S."/>
        </authorList>
    </citation>
    <scope>NUCLEOTIDE SEQUENCE [LARGE SCALE GENOMIC DNA]</scope>
    <source>
        <strain evidence="2">Daus_M_001</strain>
        <tissue evidence="2">Leg muscle</tissue>
    </source>
</reference>
<evidence type="ECO:0000313" key="3">
    <source>
        <dbReference type="Proteomes" id="UP001159363"/>
    </source>
</evidence>
<dbReference type="Proteomes" id="UP001159363">
    <property type="component" value="Chromosome 11"/>
</dbReference>
<evidence type="ECO:0000256" key="1">
    <source>
        <dbReference type="SAM" id="Phobius"/>
    </source>
</evidence>